<dbReference type="RefSeq" id="WP_109745549.1">
    <property type="nucleotide sequence ID" value="NZ_QGGO01000048.1"/>
</dbReference>
<organism evidence="2 3">
    <name type="scientific">Arcicella aurantiaca</name>
    <dbReference type="NCBI Taxonomy" id="591202"/>
    <lineage>
        <taxon>Bacteria</taxon>
        <taxon>Pseudomonadati</taxon>
        <taxon>Bacteroidota</taxon>
        <taxon>Cytophagia</taxon>
        <taxon>Cytophagales</taxon>
        <taxon>Flectobacillaceae</taxon>
        <taxon>Arcicella</taxon>
    </lineage>
</organism>
<evidence type="ECO:0000313" key="2">
    <source>
        <dbReference type="EMBL" id="PWK16683.1"/>
    </source>
</evidence>
<reference evidence="2 3" key="1">
    <citation type="submission" date="2018-05" db="EMBL/GenBank/DDBJ databases">
        <title>Genomic Encyclopedia of Archaeal and Bacterial Type Strains, Phase II (KMG-II): from individual species to whole genera.</title>
        <authorList>
            <person name="Goeker M."/>
        </authorList>
    </citation>
    <scope>NUCLEOTIDE SEQUENCE [LARGE SCALE GENOMIC DNA]</scope>
    <source>
        <strain evidence="2 3">DSM 22214</strain>
    </source>
</reference>
<gene>
    <name evidence="2" type="ORF">LV89_04849</name>
</gene>
<dbReference type="OrthoDB" id="9809324at2"/>
<proteinExistence type="predicted"/>
<dbReference type="InterPro" id="IPR003959">
    <property type="entry name" value="ATPase_AAA_core"/>
</dbReference>
<dbReference type="GO" id="GO:0005524">
    <property type="term" value="F:ATP binding"/>
    <property type="evidence" value="ECO:0007669"/>
    <property type="project" value="InterPro"/>
</dbReference>
<keyword evidence="3" id="KW-1185">Reference proteome</keyword>
<dbReference type="GO" id="GO:0016887">
    <property type="term" value="F:ATP hydrolysis activity"/>
    <property type="evidence" value="ECO:0007669"/>
    <property type="project" value="InterPro"/>
</dbReference>
<dbReference type="AlphaFoldDB" id="A0A316DJ80"/>
<sequence length="436" mass="50407">MIVNFSIQNFGSIKDKQTLSFEADKSTHLEEHYVFEATGGIRLLKLALIYGANASGKTTILKALDFLRNIVLEPAKKKTDPIEFTPFLFDSQTPKQNSIISIEFIQNEVRYIYDVEFNNHAILQEELTFFNPNKATVFKRTTDVANQFTHITFGSKIRKDKIFEKNLESNTLWNNTVLGGFLKTNIELKELKEVTDWFKDYLKRVIYTQTDLQAYVTERIEKTEIEKELVLNILRKADFNISDILIQEEERDIPDGFLEFIEKQLKTPDEKISELKNKGKITSVKLEFEHTVNQVTYPLPFELESQGTQRYYGFSGLLSLLITNSVVFPIDELEASLHPELYLHFLLSFLINAKKSQIIATTHNREILNNRDIFRNDVIWFTDKSETCATELYSLSDFDSSIVRDTSNIFNAYKLGKLGGTPNLGDYYIDISNEKN</sequence>
<accession>A0A316DJ80</accession>
<comment type="caution">
    <text evidence="2">The sequence shown here is derived from an EMBL/GenBank/DDBJ whole genome shotgun (WGS) entry which is preliminary data.</text>
</comment>
<dbReference type="Pfam" id="PF13304">
    <property type="entry name" value="AAA_21"/>
    <property type="match status" value="1"/>
</dbReference>
<evidence type="ECO:0000259" key="1">
    <source>
        <dbReference type="Pfam" id="PF13304"/>
    </source>
</evidence>
<dbReference type="Gene3D" id="3.40.50.300">
    <property type="entry name" value="P-loop containing nucleotide triphosphate hydrolases"/>
    <property type="match status" value="1"/>
</dbReference>
<dbReference type="PANTHER" id="PTHR40396:SF1">
    <property type="entry name" value="ATPASE AAA-TYPE CORE DOMAIN-CONTAINING PROTEIN"/>
    <property type="match status" value="1"/>
</dbReference>
<dbReference type="EMBL" id="QGGO01000048">
    <property type="protein sequence ID" value="PWK16683.1"/>
    <property type="molecule type" value="Genomic_DNA"/>
</dbReference>
<evidence type="ECO:0000313" key="3">
    <source>
        <dbReference type="Proteomes" id="UP000245489"/>
    </source>
</evidence>
<name>A0A316DJ80_9BACT</name>
<dbReference type="InterPro" id="IPR027417">
    <property type="entry name" value="P-loop_NTPase"/>
</dbReference>
<dbReference type="Proteomes" id="UP000245489">
    <property type="component" value="Unassembled WGS sequence"/>
</dbReference>
<protein>
    <recommendedName>
        <fullName evidence="1">ATPase AAA-type core domain-containing protein</fullName>
    </recommendedName>
</protein>
<dbReference type="PANTHER" id="PTHR40396">
    <property type="entry name" value="ATPASE-LIKE PROTEIN"/>
    <property type="match status" value="1"/>
</dbReference>
<dbReference type="SUPFAM" id="SSF52540">
    <property type="entry name" value="P-loop containing nucleoside triphosphate hydrolases"/>
    <property type="match status" value="1"/>
</dbReference>
<feature type="domain" description="ATPase AAA-type core" evidence="1">
    <location>
        <begin position="47"/>
        <end position="368"/>
    </location>
</feature>